<evidence type="ECO:0000313" key="2">
    <source>
        <dbReference type="Proteomes" id="UP000789920"/>
    </source>
</evidence>
<organism evidence="1 2">
    <name type="scientific">Racocetra persica</name>
    <dbReference type="NCBI Taxonomy" id="160502"/>
    <lineage>
        <taxon>Eukaryota</taxon>
        <taxon>Fungi</taxon>
        <taxon>Fungi incertae sedis</taxon>
        <taxon>Mucoromycota</taxon>
        <taxon>Glomeromycotina</taxon>
        <taxon>Glomeromycetes</taxon>
        <taxon>Diversisporales</taxon>
        <taxon>Gigasporaceae</taxon>
        <taxon>Racocetra</taxon>
    </lineage>
</organism>
<protein>
    <submittedName>
        <fullName evidence="1">30953_t:CDS:1</fullName>
    </submittedName>
</protein>
<gene>
    <name evidence="1" type="ORF">RPERSI_LOCUS22885</name>
</gene>
<accession>A0ACA9RTR7</accession>
<keyword evidence="2" id="KW-1185">Reference proteome</keyword>
<name>A0ACA9RTR7_9GLOM</name>
<reference evidence="1" key="1">
    <citation type="submission" date="2021-06" db="EMBL/GenBank/DDBJ databases">
        <authorList>
            <person name="Kallberg Y."/>
            <person name="Tangrot J."/>
            <person name="Rosling A."/>
        </authorList>
    </citation>
    <scope>NUCLEOTIDE SEQUENCE</scope>
    <source>
        <strain evidence="1">MA461A</strain>
    </source>
</reference>
<dbReference type="EMBL" id="CAJVQC010070248">
    <property type="protein sequence ID" value="CAG8809548.1"/>
    <property type="molecule type" value="Genomic_DNA"/>
</dbReference>
<feature type="non-terminal residue" evidence="1">
    <location>
        <position position="203"/>
    </location>
</feature>
<dbReference type="Proteomes" id="UP000789920">
    <property type="component" value="Unassembled WGS sequence"/>
</dbReference>
<sequence>ASGLTCIKQCLADNLEPVCFETCNTTAGLWRFTEITEENKDPPSSIYKSVIINTSKEMSTFSDFPIPHDWPYYMHHKFVAKYFDMYAERFQLIPHIKFNTTVVNASILPDQRWKVRYVTKGGEEAESVFDYVMVCTGHHRYPRMPKFQGMDQFKGIQIHSHFYREPTNYKDKRVVVVGCGNSGMDISVELSESASQVYMCVRR</sequence>
<proteinExistence type="predicted"/>
<feature type="non-terminal residue" evidence="1">
    <location>
        <position position="1"/>
    </location>
</feature>
<comment type="caution">
    <text evidence="1">The sequence shown here is derived from an EMBL/GenBank/DDBJ whole genome shotgun (WGS) entry which is preliminary data.</text>
</comment>
<evidence type="ECO:0000313" key="1">
    <source>
        <dbReference type="EMBL" id="CAG8809548.1"/>
    </source>
</evidence>